<dbReference type="EMBL" id="CP074133">
    <property type="protein sequence ID" value="QUX23139.1"/>
    <property type="molecule type" value="Genomic_DNA"/>
</dbReference>
<feature type="region of interest" description="Disordered" evidence="6">
    <location>
        <begin position="250"/>
        <end position="288"/>
    </location>
</feature>
<dbReference type="InterPro" id="IPR005158">
    <property type="entry name" value="BTAD"/>
</dbReference>
<dbReference type="InterPro" id="IPR011990">
    <property type="entry name" value="TPR-like_helical_dom_sf"/>
</dbReference>
<comment type="similarity">
    <text evidence="1">Belongs to the AfsR/DnrI/RedD regulatory family.</text>
</comment>
<name>A0ABX8BM49_9ACTN</name>
<dbReference type="PRINTS" id="PR00364">
    <property type="entry name" value="DISEASERSIST"/>
</dbReference>
<feature type="compositionally biased region" description="Pro residues" evidence="6">
    <location>
        <begin position="254"/>
        <end position="264"/>
    </location>
</feature>
<keyword evidence="2" id="KW-0805">Transcription regulation</keyword>
<sequence>MNPGSGFNGVFFRLLGPLQVEAGSEQVHIPPGRQQVILRALLLEAGRTVSTDHLVDVTWDCDPPDTARTQVQICVSRLRKSLAPLGTPLLTSPPGYLLRVEPEAVDVHLSRVLAERAGEAVTGGRPEEAVALLRRAAGLWRGPSLGGPSGRLLRPLADRLDEDRASLVEAYLDLELELGRHDLVVGEIDDLVRRHPLRERLRYQLMLALHRSGRRAEALRVYRRGRELSTAELGREPGPELRALEAAVLAGESPPDPEPAPAAPAAPAAVPAPRSRPGAPCPRQLPADTADFSGRGEQAAALEAALTGPGRDGGRAALCAVVGLPGVGKSALAVHVAHRLARAGFPDGQLYCDLRGGSGTPLDPARALARFLRALGVPDRALPEGLGPRARMYRDLLARRRVLVLLDDAADERQVADLLPPGPGCAAIVTGRSGLAGIPGADLVELDVLPQDQALELLRRVIGPERTDADPEAAAELLRTVGRLPLALRIVAARLVARPHWSLASMAARLADERHRLDQLSHGGLTVRAGLVPGYEGLAPDARRTLRLFALAEGPGQPGQPGWAAGALLDDRRPRPDELLEPLVDARMLAADGTDAAGGPRYRFHDVVRLFARERLAEEETESERREAAARLVGGWLFLAEEADVRTGGGSGRIGAGGRWRPPPADALLRDPAAWLSEERSRLCAAVDLAADHGLDELCWNLALALVPLFHRRGYLREWDRVNDRAAEAVRAAANRRGAAAVAYSRGCLDLDRRRLSDARAAFKEALAAFGELGDVTGRAWCTWGLARLERAAGRRERALELCGRALRDFQEVGNPDGEGRALVLSGHLRTAAGAVDAGEADLARALTLYERTGDPRGRARVLSRMGRMARDLGDERRALRLLTEARELAGGEERVPRTVPGTRDPGDRGGTAARTARAPEQA</sequence>
<dbReference type="Gene3D" id="1.25.40.10">
    <property type="entry name" value="Tetratricopeptide repeat domain"/>
    <property type="match status" value="2"/>
</dbReference>
<evidence type="ECO:0000256" key="4">
    <source>
        <dbReference type="ARBA" id="ARBA00023163"/>
    </source>
</evidence>
<dbReference type="Pfam" id="PF13401">
    <property type="entry name" value="AAA_22"/>
    <property type="match status" value="1"/>
</dbReference>
<dbReference type="RefSeq" id="WP_220564365.1">
    <property type="nucleotide sequence ID" value="NZ_CP074133.1"/>
</dbReference>
<dbReference type="Pfam" id="PF00486">
    <property type="entry name" value="Trans_reg_C"/>
    <property type="match status" value="1"/>
</dbReference>
<feature type="compositionally biased region" description="Low complexity" evidence="6">
    <location>
        <begin position="911"/>
        <end position="923"/>
    </location>
</feature>
<dbReference type="CDD" id="cd15831">
    <property type="entry name" value="BTAD"/>
    <property type="match status" value="1"/>
</dbReference>
<dbReference type="Gene3D" id="3.40.50.300">
    <property type="entry name" value="P-loop containing nucleotide triphosphate hydrolases"/>
    <property type="match status" value="1"/>
</dbReference>
<dbReference type="SMART" id="SM00862">
    <property type="entry name" value="Trans_reg_C"/>
    <property type="match status" value="1"/>
</dbReference>
<proteinExistence type="inferred from homology"/>
<keyword evidence="3 5" id="KW-0238">DNA-binding</keyword>
<dbReference type="InterPro" id="IPR036388">
    <property type="entry name" value="WH-like_DNA-bd_sf"/>
</dbReference>
<dbReference type="SUPFAM" id="SSF48452">
    <property type="entry name" value="TPR-like"/>
    <property type="match status" value="2"/>
</dbReference>
<reference evidence="8 9" key="1">
    <citation type="submission" date="2021-05" db="EMBL/GenBank/DDBJ databases">
        <title>Direct Submission.</title>
        <authorList>
            <person name="Li K."/>
            <person name="Gao J."/>
        </authorList>
    </citation>
    <scope>NUCLEOTIDE SEQUENCE [LARGE SCALE GENOMIC DNA]</scope>
    <source>
        <strain evidence="8 9">Mg02</strain>
    </source>
</reference>
<gene>
    <name evidence="8" type="ORF">KGD84_01675</name>
</gene>
<dbReference type="InterPro" id="IPR016032">
    <property type="entry name" value="Sig_transdc_resp-reg_C-effctor"/>
</dbReference>
<feature type="compositionally biased region" description="Low complexity" evidence="6">
    <location>
        <begin position="265"/>
        <end position="278"/>
    </location>
</feature>
<dbReference type="Gene3D" id="1.10.10.10">
    <property type="entry name" value="Winged helix-like DNA-binding domain superfamily/Winged helix DNA-binding domain"/>
    <property type="match status" value="1"/>
</dbReference>
<dbReference type="InterPro" id="IPR027417">
    <property type="entry name" value="P-loop_NTPase"/>
</dbReference>
<feature type="DNA-binding region" description="OmpR/PhoB-type" evidence="5">
    <location>
        <begin position="2"/>
        <end position="100"/>
    </location>
</feature>
<dbReference type="PANTHER" id="PTHR35807">
    <property type="entry name" value="TRANSCRIPTIONAL REGULATOR REDD-RELATED"/>
    <property type="match status" value="1"/>
</dbReference>
<dbReference type="PANTHER" id="PTHR35807:SF1">
    <property type="entry name" value="TRANSCRIPTIONAL REGULATOR REDD"/>
    <property type="match status" value="1"/>
</dbReference>
<evidence type="ECO:0000256" key="3">
    <source>
        <dbReference type="ARBA" id="ARBA00023125"/>
    </source>
</evidence>
<organism evidence="8 9">
    <name type="scientific">Nocardiopsis changdeensis</name>
    <dbReference type="NCBI Taxonomy" id="2831969"/>
    <lineage>
        <taxon>Bacteria</taxon>
        <taxon>Bacillati</taxon>
        <taxon>Actinomycetota</taxon>
        <taxon>Actinomycetes</taxon>
        <taxon>Streptosporangiales</taxon>
        <taxon>Nocardiopsidaceae</taxon>
        <taxon>Nocardiopsis</taxon>
    </lineage>
</organism>
<dbReference type="Proteomes" id="UP000676079">
    <property type="component" value="Chromosome"/>
</dbReference>
<feature type="domain" description="OmpR/PhoB-type" evidence="7">
    <location>
        <begin position="2"/>
        <end position="100"/>
    </location>
</feature>
<dbReference type="SUPFAM" id="SSF46894">
    <property type="entry name" value="C-terminal effector domain of the bipartite response regulators"/>
    <property type="match status" value="1"/>
</dbReference>
<dbReference type="PROSITE" id="PS51755">
    <property type="entry name" value="OMPR_PHOB"/>
    <property type="match status" value="1"/>
</dbReference>
<evidence type="ECO:0000256" key="6">
    <source>
        <dbReference type="SAM" id="MobiDB-lite"/>
    </source>
</evidence>
<evidence type="ECO:0000256" key="1">
    <source>
        <dbReference type="ARBA" id="ARBA00005820"/>
    </source>
</evidence>
<feature type="region of interest" description="Disordered" evidence="6">
    <location>
        <begin position="890"/>
        <end position="923"/>
    </location>
</feature>
<dbReference type="InterPro" id="IPR049945">
    <property type="entry name" value="AAA_22"/>
</dbReference>
<evidence type="ECO:0000256" key="5">
    <source>
        <dbReference type="PROSITE-ProRule" id="PRU01091"/>
    </source>
</evidence>
<dbReference type="SMART" id="SM01043">
    <property type="entry name" value="BTAD"/>
    <property type="match status" value="1"/>
</dbReference>
<keyword evidence="9" id="KW-1185">Reference proteome</keyword>
<protein>
    <submittedName>
        <fullName evidence="8">Winged helix-turn-helix domain-containing protein</fullName>
    </submittedName>
</protein>
<dbReference type="Pfam" id="PF03704">
    <property type="entry name" value="BTAD"/>
    <property type="match status" value="1"/>
</dbReference>
<accession>A0ABX8BM49</accession>
<dbReference type="InterPro" id="IPR001867">
    <property type="entry name" value="OmpR/PhoB-type_DNA-bd"/>
</dbReference>
<dbReference type="SUPFAM" id="SSF52540">
    <property type="entry name" value="P-loop containing nucleoside triphosphate hydrolases"/>
    <property type="match status" value="1"/>
</dbReference>
<dbReference type="InterPro" id="IPR051677">
    <property type="entry name" value="AfsR-DnrI-RedD_regulator"/>
</dbReference>
<evidence type="ECO:0000256" key="2">
    <source>
        <dbReference type="ARBA" id="ARBA00023015"/>
    </source>
</evidence>
<evidence type="ECO:0000313" key="9">
    <source>
        <dbReference type="Proteomes" id="UP000676079"/>
    </source>
</evidence>
<keyword evidence="4" id="KW-0804">Transcription</keyword>
<evidence type="ECO:0000259" key="7">
    <source>
        <dbReference type="PROSITE" id="PS51755"/>
    </source>
</evidence>
<evidence type="ECO:0000313" key="8">
    <source>
        <dbReference type="EMBL" id="QUX23139.1"/>
    </source>
</evidence>